<evidence type="ECO:0000313" key="3">
    <source>
        <dbReference type="Proteomes" id="UP000054928"/>
    </source>
</evidence>
<dbReference type="EMBL" id="CCYD01000810">
    <property type="protein sequence ID" value="CEG43922.1"/>
    <property type="molecule type" value="Genomic_DNA"/>
</dbReference>
<evidence type="ECO:0000256" key="1">
    <source>
        <dbReference type="SAM" id="Phobius"/>
    </source>
</evidence>
<evidence type="ECO:0000313" key="2">
    <source>
        <dbReference type="EMBL" id="CEG43922.1"/>
    </source>
</evidence>
<feature type="transmembrane region" description="Helical" evidence="1">
    <location>
        <begin position="9"/>
        <end position="29"/>
    </location>
</feature>
<dbReference type="GeneID" id="36409258"/>
<name>A0A0P1ARC9_PLAHL</name>
<keyword evidence="1" id="KW-0812">Transmembrane</keyword>
<feature type="transmembrane region" description="Helical" evidence="1">
    <location>
        <begin position="41"/>
        <end position="59"/>
    </location>
</feature>
<accession>A0A0P1ARC9</accession>
<proteinExistence type="predicted"/>
<dbReference type="AlphaFoldDB" id="A0A0P1ARC9"/>
<dbReference type="Proteomes" id="UP000054928">
    <property type="component" value="Unassembled WGS sequence"/>
</dbReference>
<keyword evidence="1" id="KW-1133">Transmembrane helix</keyword>
<keyword evidence="1" id="KW-0472">Membrane</keyword>
<dbReference type="RefSeq" id="XP_024580291.1">
    <property type="nucleotide sequence ID" value="XM_024729966.1"/>
</dbReference>
<reference evidence="3" key="1">
    <citation type="submission" date="2014-09" db="EMBL/GenBank/DDBJ databases">
        <authorList>
            <person name="Sharma Rahul"/>
            <person name="Thines Marco"/>
        </authorList>
    </citation>
    <scope>NUCLEOTIDE SEQUENCE [LARGE SCALE GENOMIC DNA]</scope>
</reference>
<keyword evidence="3" id="KW-1185">Reference proteome</keyword>
<organism evidence="2 3">
    <name type="scientific">Plasmopara halstedii</name>
    <name type="common">Downy mildew of sunflower</name>
    <dbReference type="NCBI Taxonomy" id="4781"/>
    <lineage>
        <taxon>Eukaryota</taxon>
        <taxon>Sar</taxon>
        <taxon>Stramenopiles</taxon>
        <taxon>Oomycota</taxon>
        <taxon>Peronosporomycetes</taxon>
        <taxon>Peronosporales</taxon>
        <taxon>Peronosporaceae</taxon>
        <taxon>Plasmopara</taxon>
    </lineage>
</organism>
<protein>
    <submittedName>
        <fullName evidence="2">Uncharacterized protein</fullName>
    </submittedName>
</protein>
<sequence>MTHCHMINLCWPLSLISLVAFRYSVSWLLEVKAQVSSKALLFAQLGIAYFHVVTLRLTCMPRLNESSIQRFIWLAHLVGPLKLERHGNGFSLRLTASIYYFLTRLQNQSSGKTHDSIDAAHVSDFTHNLPELGDVLFQALAILVLQVV</sequence>